<sequence length="575" mass="57540">MANGTDARHTRDHEFDVLATQRDGGPGVTALVRGENRPAPADRMTVTVTCTAPVDVSALLLNAAGRVRSDGDFVFFNQPVGPGVTYRHGRGAGDMVDVRTSALPADVDKVVVTASLDGSGPPTFAGAGSLTATIGSDSGTVTFPMTGLSTETAVVCVEIYRRGGAWKIRAVGQGYDDGLAGIARAFGVNVDDEPAPPAASQAAPSSAYGSPAAPPPAYPTAPPPASGGYGAPTSGPAYGPQTSPPPAYPAAPAPSGGYNASGPTHGSPTSPPPPSGYSAPPSGPAYGPQTTPPPTYPNAPAYGSPASPTSPPPGAIPPPPMSTPQQGALPMQSDLFNPSHAEVGGVGIQKQGGKMVKVGLAGEVMARAGSMVAYQGELQFQALGSGGIGRAIQQRLTGEGVPLMKVSGRGDLFLANAAADVHIIDLDGSDGLTINGANVLAFDSTLRYDIKMVQGAAGFASNAGLFNCVFTGRGRIAITTHGTPVVLNVDQPTYADPQAAVAWSSSLQTGIKRNESFGLGRLMGRSTGEGLTLAFSGRGFVIVQPSELPPGGLIGGAGGGQQAGQSGGVLGGLFG</sequence>
<evidence type="ECO:0000259" key="2">
    <source>
        <dbReference type="Pfam" id="PF02342"/>
    </source>
</evidence>
<feature type="compositionally biased region" description="Low complexity" evidence="1">
    <location>
        <begin position="276"/>
        <end position="289"/>
    </location>
</feature>
<gene>
    <name evidence="3" type="ORF">SAMN04244553_5245</name>
</gene>
<evidence type="ECO:0000313" key="4">
    <source>
        <dbReference type="Proteomes" id="UP000219565"/>
    </source>
</evidence>
<accession>A0A285LUX0</accession>
<feature type="compositionally biased region" description="Pro residues" evidence="1">
    <location>
        <begin position="242"/>
        <end position="252"/>
    </location>
</feature>
<dbReference type="SUPFAM" id="SSF51219">
    <property type="entry name" value="TRAP-like"/>
    <property type="match status" value="1"/>
</dbReference>
<dbReference type="InterPro" id="IPR002838">
    <property type="entry name" value="AIM24"/>
</dbReference>
<feature type="compositionally biased region" description="Low complexity" evidence="1">
    <location>
        <begin position="231"/>
        <end position="241"/>
    </location>
</feature>
<evidence type="ECO:0000256" key="1">
    <source>
        <dbReference type="SAM" id="MobiDB-lite"/>
    </source>
</evidence>
<dbReference type="Gene3D" id="3.60.160.10">
    <property type="entry name" value="Mitochondrial biogenesis AIM24"/>
    <property type="match status" value="1"/>
</dbReference>
<dbReference type="Proteomes" id="UP000219565">
    <property type="component" value="Unassembled WGS sequence"/>
</dbReference>
<evidence type="ECO:0000313" key="3">
    <source>
        <dbReference type="EMBL" id="SNY88273.1"/>
    </source>
</evidence>
<proteinExistence type="predicted"/>
<dbReference type="InterPro" id="IPR016031">
    <property type="entry name" value="Trp_RNA-bd_attenuator-like_dom"/>
</dbReference>
<protein>
    <submittedName>
        <fullName evidence="3">Uncharacterized conserved protein, AIM24 family</fullName>
    </submittedName>
</protein>
<dbReference type="Pfam" id="PF02342">
    <property type="entry name" value="TerD"/>
    <property type="match status" value="1"/>
</dbReference>
<feature type="compositionally biased region" description="Low complexity" evidence="1">
    <location>
        <begin position="298"/>
        <end position="307"/>
    </location>
</feature>
<dbReference type="CDD" id="cd06974">
    <property type="entry name" value="TerD_like"/>
    <property type="match status" value="1"/>
</dbReference>
<reference evidence="3 4" key="1">
    <citation type="submission" date="2017-09" db="EMBL/GenBank/DDBJ databases">
        <authorList>
            <person name="Ehlers B."/>
            <person name="Leendertz F.H."/>
        </authorList>
    </citation>
    <scope>NUCLEOTIDE SEQUENCE [LARGE SCALE GENOMIC DNA]</scope>
    <source>
        <strain evidence="3 4">DSM 45537</strain>
    </source>
</reference>
<feature type="compositionally biased region" description="Low complexity" evidence="1">
    <location>
        <begin position="198"/>
        <end position="211"/>
    </location>
</feature>
<feature type="compositionally biased region" description="Pro residues" evidence="1">
    <location>
        <begin position="308"/>
        <end position="322"/>
    </location>
</feature>
<dbReference type="InterPro" id="IPR036983">
    <property type="entry name" value="AIM24_sf"/>
</dbReference>
<dbReference type="PANTHER" id="PTHR38074">
    <property type="entry name" value="ALTERED INHERITANCE OF MITOCHONDRIA PROTEIN 24, MITOCHONDRIAL"/>
    <property type="match status" value="1"/>
</dbReference>
<dbReference type="STRING" id="1379680.GCA_001612615_01507"/>
<dbReference type="Gene3D" id="2.60.60.30">
    <property type="entry name" value="sav2460 like domains"/>
    <property type="match status" value="1"/>
</dbReference>
<feature type="domain" description="TerD" evidence="2">
    <location>
        <begin position="54"/>
        <end position="186"/>
    </location>
</feature>
<dbReference type="EMBL" id="OBEG01000006">
    <property type="protein sequence ID" value="SNY88273.1"/>
    <property type="molecule type" value="Genomic_DNA"/>
</dbReference>
<dbReference type="AlphaFoldDB" id="A0A285LUX0"/>
<dbReference type="PANTHER" id="PTHR38074:SF1">
    <property type="entry name" value="ALTERED INHERITANCE OF MITOCHONDRIA PROTEIN 24, MITOCHONDRIAL"/>
    <property type="match status" value="1"/>
</dbReference>
<feature type="compositionally biased region" description="Pro residues" evidence="1">
    <location>
        <begin position="212"/>
        <end position="225"/>
    </location>
</feature>
<name>A0A285LUX0_9NOCA</name>
<feature type="compositionally biased region" description="Low complexity" evidence="1">
    <location>
        <begin position="253"/>
        <end position="268"/>
    </location>
</feature>
<organism evidence="3 4">
    <name type="scientific">Nocardia amikacinitolerans</name>
    <dbReference type="NCBI Taxonomy" id="756689"/>
    <lineage>
        <taxon>Bacteria</taxon>
        <taxon>Bacillati</taxon>
        <taxon>Actinomycetota</taxon>
        <taxon>Actinomycetes</taxon>
        <taxon>Mycobacteriales</taxon>
        <taxon>Nocardiaceae</taxon>
        <taxon>Nocardia</taxon>
    </lineage>
</organism>
<feature type="region of interest" description="Disordered" evidence="1">
    <location>
        <begin position="193"/>
        <end position="330"/>
    </location>
</feature>
<dbReference type="InterPro" id="IPR003325">
    <property type="entry name" value="TerD"/>
</dbReference>
<dbReference type="Pfam" id="PF01987">
    <property type="entry name" value="AIM24"/>
    <property type="match status" value="1"/>
</dbReference>
<keyword evidence="4" id="KW-1185">Reference proteome</keyword>